<dbReference type="Gene3D" id="1.10.10.10">
    <property type="entry name" value="Winged helix-like DNA-binding domain superfamily/Winged helix DNA-binding domain"/>
    <property type="match status" value="1"/>
</dbReference>
<dbReference type="InterPro" id="IPR000835">
    <property type="entry name" value="HTH_MarR-typ"/>
</dbReference>
<dbReference type="InterPro" id="IPR036390">
    <property type="entry name" value="WH_DNA-bd_sf"/>
</dbReference>
<dbReference type="PRINTS" id="PR00598">
    <property type="entry name" value="HTHMARR"/>
</dbReference>
<evidence type="ECO:0000259" key="1">
    <source>
        <dbReference type="PROSITE" id="PS50995"/>
    </source>
</evidence>
<organism evidence="2 3">
    <name type="scientific">Paraburkholderia dipogonis</name>
    <dbReference type="NCBI Taxonomy" id="1211383"/>
    <lineage>
        <taxon>Bacteria</taxon>
        <taxon>Pseudomonadati</taxon>
        <taxon>Pseudomonadota</taxon>
        <taxon>Betaproteobacteria</taxon>
        <taxon>Burkholderiales</taxon>
        <taxon>Burkholderiaceae</taxon>
        <taxon>Paraburkholderia</taxon>
    </lineage>
</organism>
<feature type="domain" description="HTH marR-type" evidence="1">
    <location>
        <begin position="15"/>
        <end position="147"/>
    </location>
</feature>
<evidence type="ECO:0000313" key="2">
    <source>
        <dbReference type="EMBL" id="TFE47021.1"/>
    </source>
</evidence>
<dbReference type="InterPro" id="IPR039422">
    <property type="entry name" value="MarR/SlyA-like"/>
</dbReference>
<dbReference type="EMBL" id="SNVI01000001">
    <property type="protein sequence ID" value="TFE47021.1"/>
    <property type="molecule type" value="Genomic_DNA"/>
</dbReference>
<dbReference type="PANTHER" id="PTHR33164:SF43">
    <property type="entry name" value="HTH-TYPE TRANSCRIPTIONAL REPRESSOR YETL"/>
    <property type="match status" value="1"/>
</dbReference>
<dbReference type="RefSeq" id="WP_134458635.1">
    <property type="nucleotide sequence ID" value="NZ_JBHMFL010000112.1"/>
</dbReference>
<dbReference type="SMART" id="SM00347">
    <property type="entry name" value="HTH_MARR"/>
    <property type="match status" value="1"/>
</dbReference>
<dbReference type="GO" id="GO:0003700">
    <property type="term" value="F:DNA-binding transcription factor activity"/>
    <property type="evidence" value="ECO:0007669"/>
    <property type="project" value="InterPro"/>
</dbReference>
<dbReference type="Pfam" id="PF01047">
    <property type="entry name" value="MarR"/>
    <property type="match status" value="1"/>
</dbReference>
<dbReference type="SUPFAM" id="SSF46785">
    <property type="entry name" value="Winged helix' DNA-binding domain"/>
    <property type="match status" value="1"/>
</dbReference>
<dbReference type="PROSITE" id="PS50995">
    <property type="entry name" value="HTH_MARR_2"/>
    <property type="match status" value="1"/>
</dbReference>
<name>A0A4Y8NBH8_9BURK</name>
<dbReference type="Proteomes" id="UP000297385">
    <property type="component" value="Unassembled WGS sequence"/>
</dbReference>
<dbReference type="GO" id="GO:0006950">
    <property type="term" value="P:response to stress"/>
    <property type="evidence" value="ECO:0007669"/>
    <property type="project" value="TreeGrafter"/>
</dbReference>
<dbReference type="AlphaFoldDB" id="A0A4Y8NBH8"/>
<accession>A0A4Y8NBH8</accession>
<dbReference type="InterPro" id="IPR036388">
    <property type="entry name" value="WH-like_DNA-bd_sf"/>
</dbReference>
<protein>
    <submittedName>
        <fullName evidence="2">MarR family transcriptional regulator</fullName>
    </submittedName>
</protein>
<dbReference type="GeneID" id="97307108"/>
<comment type="caution">
    <text evidence="2">The sequence shown here is derived from an EMBL/GenBank/DDBJ whole genome shotgun (WGS) entry which is preliminary data.</text>
</comment>
<sequence length="157" mass="17592">MRNQKKGLPSPPALETHLGYWLRLVSNHVSGNFARALQERSVSVAEWVALNQIQRWTDMTPAQLADAMGMTRGAISKVLDKLQEKKWISRATSDEDNRVQFLSLTPQGKRALPDLASIADENDDHFFSALDADEQSTLRSLLSKLAELHRISNVPVD</sequence>
<reference evidence="2 3" key="1">
    <citation type="submission" date="2019-03" db="EMBL/GenBank/DDBJ databases">
        <title>Complete Genome Sequence of Paraburkholderia dipogonis ICMP 19430T, a Nitrogen-fixing Symbiont of the South African Invasive Legume Dipogon lignosus in New Zealand.</title>
        <authorList>
            <person name="De Meyer S.E."/>
        </authorList>
    </citation>
    <scope>NUCLEOTIDE SEQUENCE [LARGE SCALE GENOMIC DNA]</scope>
    <source>
        <strain evidence="2 3">ICMP 19430</strain>
    </source>
</reference>
<gene>
    <name evidence="2" type="ORF">E2553_19485</name>
</gene>
<evidence type="ECO:0000313" key="3">
    <source>
        <dbReference type="Proteomes" id="UP000297385"/>
    </source>
</evidence>
<proteinExistence type="predicted"/>
<dbReference type="PANTHER" id="PTHR33164">
    <property type="entry name" value="TRANSCRIPTIONAL REGULATOR, MARR FAMILY"/>
    <property type="match status" value="1"/>
</dbReference>